<evidence type="ECO:0000313" key="8">
    <source>
        <dbReference type="Proteomes" id="UP000075901"/>
    </source>
</evidence>
<sequence length="119" mass="12990">MKSDEWLNYVKGVMFHFRQPVPGFNAVIHTNVPVGSGLSSSAALEVATLAFLEQLTGKKVASAAEGAKMCQRAEHTFANVPCGIMDQLIAIGGRADHALLIDCRFVKLYHFSLHKEFEG</sequence>
<dbReference type="Pfam" id="PF00288">
    <property type="entry name" value="GHMP_kinases_N"/>
    <property type="match status" value="1"/>
</dbReference>
<dbReference type="SUPFAM" id="SSF54211">
    <property type="entry name" value="Ribosomal protein S5 domain 2-like"/>
    <property type="match status" value="1"/>
</dbReference>
<dbReference type="InterPro" id="IPR006204">
    <property type="entry name" value="GHMP_kinase_N_dom"/>
</dbReference>
<keyword evidence="3" id="KW-0547">Nucleotide-binding</keyword>
<reference evidence="8" key="1">
    <citation type="submission" date="2013-09" db="EMBL/GenBank/DDBJ databases">
        <title>The Genome Sequence of Anopheles maculatus species B.</title>
        <authorList>
            <consortium name="The Broad Institute Genomics Platform"/>
            <person name="Neafsey D.E."/>
            <person name="Besansky N."/>
            <person name="Howell P."/>
            <person name="Walton C."/>
            <person name="Young S.K."/>
            <person name="Zeng Q."/>
            <person name="Gargeya S."/>
            <person name="Fitzgerald M."/>
            <person name="Haas B."/>
            <person name="Abouelleil A."/>
            <person name="Allen A.W."/>
            <person name="Alvarado L."/>
            <person name="Arachchi H.M."/>
            <person name="Berlin A.M."/>
            <person name="Chapman S.B."/>
            <person name="Gainer-Dewar J."/>
            <person name="Goldberg J."/>
            <person name="Griggs A."/>
            <person name="Gujja S."/>
            <person name="Hansen M."/>
            <person name="Howarth C."/>
            <person name="Imamovic A."/>
            <person name="Ireland A."/>
            <person name="Larimer J."/>
            <person name="McCowan C."/>
            <person name="Murphy C."/>
            <person name="Pearson M."/>
            <person name="Poon T.W."/>
            <person name="Priest M."/>
            <person name="Roberts A."/>
            <person name="Saif S."/>
            <person name="Shea T."/>
            <person name="Sisk P."/>
            <person name="Sykes S."/>
            <person name="Wortman J."/>
            <person name="Nusbaum C."/>
            <person name="Birren B."/>
        </authorList>
    </citation>
    <scope>NUCLEOTIDE SEQUENCE [LARGE SCALE GENOMIC DNA]</scope>
    <source>
        <strain evidence="8">maculatus3</strain>
    </source>
</reference>
<comment type="similarity">
    <text evidence="1">Belongs to the GHMP kinase family. GalK subfamily.</text>
</comment>
<keyword evidence="4" id="KW-0418">Kinase</keyword>
<dbReference type="PRINTS" id="PR00473">
    <property type="entry name" value="GALCTOKINASE"/>
</dbReference>
<name>A0A182S735_9DIPT</name>
<dbReference type="EnsemblMetazoa" id="AMAM000987-RA">
    <property type="protein sequence ID" value="AMAM000987-PA"/>
    <property type="gene ID" value="AMAM000987"/>
</dbReference>
<evidence type="ECO:0000256" key="3">
    <source>
        <dbReference type="ARBA" id="ARBA00022741"/>
    </source>
</evidence>
<evidence type="ECO:0000256" key="2">
    <source>
        <dbReference type="ARBA" id="ARBA00022679"/>
    </source>
</evidence>
<dbReference type="Proteomes" id="UP000075901">
    <property type="component" value="Unassembled WGS sequence"/>
</dbReference>
<dbReference type="InterPro" id="IPR014721">
    <property type="entry name" value="Ribsml_uS5_D2-typ_fold_subgr"/>
</dbReference>
<dbReference type="InterPro" id="IPR006203">
    <property type="entry name" value="GHMP_knse_ATP-bd_CS"/>
</dbReference>
<evidence type="ECO:0000256" key="1">
    <source>
        <dbReference type="ARBA" id="ARBA00006566"/>
    </source>
</evidence>
<dbReference type="GO" id="GO:0005829">
    <property type="term" value="C:cytosol"/>
    <property type="evidence" value="ECO:0007669"/>
    <property type="project" value="TreeGrafter"/>
</dbReference>
<evidence type="ECO:0000256" key="5">
    <source>
        <dbReference type="ARBA" id="ARBA00022840"/>
    </source>
</evidence>
<keyword evidence="2" id="KW-0808">Transferase</keyword>
<dbReference type="InterPro" id="IPR000705">
    <property type="entry name" value="Galactokinase"/>
</dbReference>
<keyword evidence="8" id="KW-1185">Reference proteome</keyword>
<dbReference type="AlphaFoldDB" id="A0A182S735"/>
<keyword evidence="5" id="KW-0067">ATP-binding</keyword>
<dbReference type="VEuPathDB" id="VectorBase:AMAM000987"/>
<accession>A0A182S735</accession>
<proteinExistence type="inferred from homology"/>
<organism evidence="7 8">
    <name type="scientific">Anopheles maculatus</name>
    <dbReference type="NCBI Taxonomy" id="74869"/>
    <lineage>
        <taxon>Eukaryota</taxon>
        <taxon>Metazoa</taxon>
        <taxon>Ecdysozoa</taxon>
        <taxon>Arthropoda</taxon>
        <taxon>Hexapoda</taxon>
        <taxon>Insecta</taxon>
        <taxon>Pterygota</taxon>
        <taxon>Neoptera</taxon>
        <taxon>Endopterygota</taxon>
        <taxon>Diptera</taxon>
        <taxon>Nematocera</taxon>
        <taxon>Culicoidea</taxon>
        <taxon>Culicidae</taxon>
        <taxon>Anophelinae</taxon>
        <taxon>Anopheles</taxon>
        <taxon>Anopheles maculatus group</taxon>
    </lineage>
</organism>
<protein>
    <recommendedName>
        <fullName evidence="6">GHMP kinase N-terminal domain-containing protein</fullName>
    </recommendedName>
</protein>
<dbReference type="PANTHER" id="PTHR10457">
    <property type="entry name" value="MEVALONATE KINASE/GALACTOKINASE"/>
    <property type="match status" value="1"/>
</dbReference>
<dbReference type="GO" id="GO:0005524">
    <property type="term" value="F:ATP binding"/>
    <property type="evidence" value="ECO:0007669"/>
    <property type="project" value="UniProtKB-KW"/>
</dbReference>
<reference evidence="7" key="2">
    <citation type="submission" date="2020-05" db="UniProtKB">
        <authorList>
            <consortium name="EnsemblMetazoa"/>
        </authorList>
    </citation>
    <scope>IDENTIFICATION</scope>
    <source>
        <strain evidence="7">maculatus3</strain>
    </source>
</reference>
<feature type="domain" description="GHMP kinase N-terminal" evidence="6">
    <location>
        <begin position="8"/>
        <end position="93"/>
    </location>
</feature>
<dbReference type="GO" id="GO:0004335">
    <property type="term" value="F:galactokinase activity"/>
    <property type="evidence" value="ECO:0007669"/>
    <property type="project" value="InterPro"/>
</dbReference>
<evidence type="ECO:0000313" key="7">
    <source>
        <dbReference type="EnsemblMetazoa" id="AMAM000987-PA"/>
    </source>
</evidence>
<dbReference type="Gene3D" id="3.30.230.10">
    <property type="match status" value="1"/>
</dbReference>
<dbReference type="PROSITE" id="PS00627">
    <property type="entry name" value="GHMP_KINASES_ATP"/>
    <property type="match status" value="1"/>
</dbReference>
<dbReference type="PRINTS" id="PR00959">
    <property type="entry name" value="MEVGALKINASE"/>
</dbReference>
<evidence type="ECO:0000256" key="4">
    <source>
        <dbReference type="ARBA" id="ARBA00022777"/>
    </source>
</evidence>
<dbReference type="PANTHER" id="PTHR10457:SF7">
    <property type="entry name" value="GALACTOKINASE-RELATED"/>
    <property type="match status" value="1"/>
</dbReference>
<dbReference type="InterPro" id="IPR020568">
    <property type="entry name" value="Ribosomal_Su5_D2-typ_SF"/>
</dbReference>
<dbReference type="GO" id="GO:0006012">
    <property type="term" value="P:galactose metabolic process"/>
    <property type="evidence" value="ECO:0007669"/>
    <property type="project" value="InterPro"/>
</dbReference>
<evidence type="ECO:0000259" key="6">
    <source>
        <dbReference type="Pfam" id="PF00288"/>
    </source>
</evidence>